<dbReference type="SUPFAM" id="SSF51445">
    <property type="entry name" value="(Trans)glycosidases"/>
    <property type="match status" value="1"/>
</dbReference>
<evidence type="ECO:0000256" key="3">
    <source>
        <dbReference type="ARBA" id="ARBA00023295"/>
    </source>
</evidence>
<dbReference type="OrthoDB" id="9776971at2"/>
<accession>C6LJ98</accession>
<dbReference type="PRINTS" id="PR00745">
    <property type="entry name" value="GLHYDRLASE39"/>
</dbReference>
<evidence type="ECO:0000256" key="4">
    <source>
        <dbReference type="PIRSR" id="PIRSR600514-1"/>
    </source>
</evidence>
<dbReference type="SUPFAM" id="SSF51011">
    <property type="entry name" value="Glycosyl hydrolase domain"/>
    <property type="match status" value="1"/>
</dbReference>
<dbReference type="eggNOG" id="COG3664">
    <property type="taxonomic scope" value="Bacteria"/>
</dbReference>
<comment type="similarity">
    <text evidence="1">Belongs to the glycosyl hydrolase 39 family.</text>
</comment>
<dbReference type="Pfam" id="PF01229">
    <property type="entry name" value="Glyco_hydro_39"/>
    <property type="match status" value="2"/>
</dbReference>
<dbReference type="InterPro" id="IPR051923">
    <property type="entry name" value="Glycosyl_Hydrolase_39"/>
</dbReference>
<dbReference type="InterPro" id="IPR000514">
    <property type="entry name" value="Glyco_hydro_39"/>
</dbReference>
<dbReference type="GO" id="GO:0005975">
    <property type="term" value="P:carbohydrate metabolic process"/>
    <property type="evidence" value="ECO:0007669"/>
    <property type="project" value="InterPro"/>
</dbReference>
<feature type="domain" description="Glycosyl hydrolases family 39 N-terminal catalytic" evidence="5">
    <location>
        <begin position="17"/>
        <end position="210"/>
    </location>
</feature>
<evidence type="ECO:0000256" key="1">
    <source>
        <dbReference type="ARBA" id="ARBA00008875"/>
    </source>
</evidence>
<dbReference type="Gene3D" id="3.20.20.80">
    <property type="entry name" value="Glycosidases"/>
    <property type="match status" value="1"/>
</dbReference>
<reference evidence="6" key="1">
    <citation type="submission" date="2009-07" db="EMBL/GenBank/DDBJ databases">
        <authorList>
            <person name="Weinstock G."/>
            <person name="Sodergren E."/>
            <person name="Clifton S."/>
            <person name="Fulton L."/>
            <person name="Fulton B."/>
            <person name="Courtney L."/>
            <person name="Fronick C."/>
            <person name="Harrison M."/>
            <person name="Strong C."/>
            <person name="Farmer C."/>
            <person name="Delahaunty K."/>
            <person name="Markovic C."/>
            <person name="Hall O."/>
            <person name="Minx P."/>
            <person name="Tomlinson C."/>
            <person name="Mitreva M."/>
            <person name="Nelson J."/>
            <person name="Hou S."/>
            <person name="Wollam A."/>
            <person name="Pepin K.H."/>
            <person name="Johnson M."/>
            <person name="Bhonagiri V."/>
            <person name="Nash W.E."/>
            <person name="Warren W."/>
            <person name="Chinwalla A."/>
            <person name="Mardis E.R."/>
            <person name="Wilson R.K."/>
        </authorList>
    </citation>
    <scope>NUCLEOTIDE SEQUENCE [LARGE SCALE GENOMIC DNA]</scope>
    <source>
        <strain evidence="6">DSM 14469</strain>
    </source>
</reference>
<organism evidence="6 7">
    <name type="scientific">Marvinbryantia formatexigens DSM 14469</name>
    <dbReference type="NCBI Taxonomy" id="478749"/>
    <lineage>
        <taxon>Bacteria</taxon>
        <taxon>Bacillati</taxon>
        <taxon>Bacillota</taxon>
        <taxon>Clostridia</taxon>
        <taxon>Lachnospirales</taxon>
        <taxon>Lachnospiraceae</taxon>
        <taxon>Marvinbryantia</taxon>
    </lineage>
</organism>
<evidence type="ECO:0000259" key="5">
    <source>
        <dbReference type="Pfam" id="PF01229"/>
    </source>
</evidence>
<feature type="active site" description="Proton donor" evidence="4">
    <location>
        <position position="170"/>
    </location>
</feature>
<proteinExistence type="inferred from homology"/>
<dbReference type="PANTHER" id="PTHR12631">
    <property type="entry name" value="ALPHA-L-IDURONIDASE"/>
    <property type="match status" value="1"/>
</dbReference>
<dbReference type="RefSeq" id="WP_006863497.1">
    <property type="nucleotide sequence ID" value="NZ_ACCL02000020.1"/>
</dbReference>
<dbReference type="Proteomes" id="UP000005561">
    <property type="component" value="Unassembled WGS sequence"/>
</dbReference>
<gene>
    <name evidence="6" type="ORF">BRYFOR_08733</name>
</gene>
<name>C6LJ98_9FIRM</name>
<evidence type="ECO:0000313" key="7">
    <source>
        <dbReference type="Proteomes" id="UP000005561"/>
    </source>
</evidence>
<dbReference type="InterPro" id="IPR017853">
    <property type="entry name" value="GH"/>
</dbReference>
<dbReference type="EMBL" id="ACCL02000020">
    <property type="protein sequence ID" value="EET59212.1"/>
    <property type="molecule type" value="Genomic_DNA"/>
</dbReference>
<dbReference type="GO" id="GO:0004553">
    <property type="term" value="F:hydrolase activity, hydrolyzing O-glycosyl compounds"/>
    <property type="evidence" value="ECO:0007669"/>
    <property type="project" value="InterPro"/>
</dbReference>
<dbReference type="Gene3D" id="2.60.40.1500">
    <property type="entry name" value="Glycosyl hydrolase domain, family 39"/>
    <property type="match status" value="1"/>
</dbReference>
<evidence type="ECO:0000256" key="2">
    <source>
        <dbReference type="ARBA" id="ARBA00022801"/>
    </source>
</evidence>
<keyword evidence="3" id="KW-0326">Glycosidase</keyword>
<keyword evidence="2 6" id="KW-0378">Hydrolase</keyword>
<feature type="domain" description="Glycosyl hydrolases family 39 N-terminal catalytic" evidence="5">
    <location>
        <begin position="244"/>
        <end position="510"/>
    </location>
</feature>
<dbReference type="PANTHER" id="PTHR12631:SF10">
    <property type="entry name" value="BETA-XYLOSIDASE-LIKE PROTEIN-RELATED"/>
    <property type="match status" value="1"/>
</dbReference>
<protein>
    <submittedName>
        <fullName evidence="6">Glycosyl hydrolase family 39</fullName>
    </submittedName>
</protein>
<evidence type="ECO:0000313" key="6">
    <source>
        <dbReference type="EMBL" id="EET59212.1"/>
    </source>
</evidence>
<sequence length="540" mass="62154">MIRKDQNRKKASTMETIRVNAKENGKKIKKYWNTCIGAGRAGEGLRAVWQKQLQMTVRDCGFRYIRFHGLLCDEMGVYRKEGEKEFYNFAYIDMLFDALLGMKIRPFVEFGFMPEAMASGDGTQFWWRANVTPPVDYEAWGRLLADLVRHWIERYGLEEVEQWYFEIWNEADLHAFWYGTKSQYFRLYQTSVNAIKGICERLRVGGPATSNFVPDSRFDGEVEDVSAHKTNQVENLQSLEWKGTWIEDFLRFCETEHLSVDFVSTHPYPTDFAVDNQREGTGLKGRSRYVNALQDDLTWLRNTLDASVYKDAEIHLTEWSSSPTSRDCSHDSLAEAVYIIKCNLDSEGLADSLSYWVFTDIFEEQGPGPEPFHGGFGLLNMQGIKKPAYHAYRFLNQLGEEVIWKTEGAIITKNQQGKLRALFYHYPKEVAESVPISAYPDRRTIEEFQKQGETAELSMCITKLAASSSFRMEILDQESGNVVKLWESFGCPSNLTREQETALKTCGENLKEEMLEADETGILNLDLTLKPWSVVLISEQ</sequence>
<dbReference type="InterPro" id="IPR049166">
    <property type="entry name" value="GH39_cat"/>
</dbReference>
<keyword evidence="7" id="KW-1185">Reference proteome</keyword>
<dbReference type="AlphaFoldDB" id="C6LJ98"/>
<comment type="caution">
    <text evidence="6">The sequence shown here is derived from an EMBL/GenBank/DDBJ whole genome shotgun (WGS) entry which is preliminary data.</text>
</comment>
<dbReference type="STRING" id="168384.SAMN05660368_03221"/>